<feature type="transmembrane region" description="Helical" evidence="7">
    <location>
        <begin position="458"/>
        <end position="479"/>
    </location>
</feature>
<dbReference type="RefSeq" id="WP_110172873.1">
    <property type="nucleotide sequence ID" value="NZ_CP015136.1"/>
</dbReference>
<keyword evidence="11" id="KW-1185">Reference proteome</keyword>
<dbReference type="OrthoDB" id="127379at2"/>
<keyword evidence="5 7" id="KW-0472">Membrane</keyword>
<feature type="transmembrane region" description="Helical" evidence="7">
    <location>
        <begin position="416"/>
        <end position="437"/>
    </location>
</feature>
<dbReference type="GO" id="GO:0005886">
    <property type="term" value="C:plasma membrane"/>
    <property type="evidence" value="ECO:0007669"/>
    <property type="project" value="UniProtKB-SubCell"/>
</dbReference>
<dbReference type="PANTHER" id="PTHR30572:SF4">
    <property type="entry name" value="ABC TRANSPORTER PERMEASE YTRF"/>
    <property type="match status" value="1"/>
</dbReference>
<evidence type="ECO:0000256" key="2">
    <source>
        <dbReference type="ARBA" id="ARBA00022475"/>
    </source>
</evidence>
<evidence type="ECO:0000256" key="7">
    <source>
        <dbReference type="SAM" id="Phobius"/>
    </source>
</evidence>
<name>A0A143PSE5_LUTPR</name>
<evidence type="ECO:0000313" key="10">
    <source>
        <dbReference type="EMBL" id="AMY11311.1"/>
    </source>
</evidence>
<dbReference type="GO" id="GO:0022857">
    <property type="term" value="F:transmembrane transporter activity"/>
    <property type="evidence" value="ECO:0007669"/>
    <property type="project" value="TreeGrafter"/>
</dbReference>
<feature type="transmembrane region" description="Helical" evidence="7">
    <location>
        <begin position="369"/>
        <end position="387"/>
    </location>
</feature>
<feature type="domain" description="MacB-like periplasmic core" evidence="9">
    <location>
        <begin position="81"/>
        <end position="278"/>
    </location>
</feature>
<feature type="transmembrane region" description="Helical" evidence="7">
    <location>
        <begin position="314"/>
        <end position="342"/>
    </location>
</feature>
<dbReference type="Proteomes" id="UP000076079">
    <property type="component" value="Chromosome"/>
</dbReference>
<gene>
    <name evidence="10" type="primary">macB_46</name>
    <name evidence="10" type="ORF">LuPra_04561</name>
</gene>
<feature type="domain" description="MacB-like periplasmic core" evidence="9">
    <location>
        <begin position="513"/>
        <end position="643"/>
    </location>
</feature>
<sequence length="843" mass="90553">MRRTLRKIFRRRRLERELEAEIAFHRDMAASHGNATPFGNTLVVQEQVRDLWHFTAIENVWRDLRYATRGLRRSPGLVLSALLSLGFGIGVNVAIFSLVMSVLLGTPSIVSPDEWVGLRLGGSSHAPRDVVEQLRRSGAFREVVGEREESSVNWDTGTDTRPLYGVDTTTNYFAGLGIPMLHGRGYNADDPHDVVVLSHRFWRDALGSDPAIVGRSLRLDGRMYTITGVLPARHRTLIGMGFSPDVFVPQFRPDAGLQIYVRVEPGTSADTARSRAEAIAVQLDRTHPGEEYARNVVATPVAGRARLAATNSRMLVLFSAVLLAVVGLVLLLACVNVAGLLLARAAGRSEEMAVRLALGASRGRLLQQLLAESLVLAVLGLACGFFLRQLLAWGAERITLPLPVPVRLQLDLDSRVLVYSVVLMFLASLAAGVLPAWQATRESLAVSGRRGGRLRLRRGLVVAQVAVAFVVLTTSVLFLRNLFEAGRISPGFDTLQTIRADVHLPSARYDDPQRSRAFVASALQAMDAAPGIGASAAAYLVPLTDGSNYRRPIIFADSGERVEVAVHWNAVSPRYFQVMAIPFVSGSTFAPREDSAATPVIVNREWTRRYSPQRPAVGRSFRHDGNATTLYRVVGVVEGTKNRTLGEEPLPQLYEHLALKGVERSRVQLIAQVTGPPALAVPAVVAALRGVEPAAGVTVEPMAASMAFAMLPSQVGATMLGSLGLLGLGLAAVGLYGVIAYSVTRRRREIGIRMAVGAGRSNIVRLVLGEAVWLVGLGAVIGLGAALLLTRPLAAFLVPGVSPADPVSYAAVLLALTLTAVLASAAPVLRAIHVAPTQALKAE</sequence>
<evidence type="ECO:0000259" key="8">
    <source>
        <dbReference type="Pfam" id="PF02687"/>
    </source>
</evidence>
<keyword evidence="3 7" id="KW-0812">Transmembrane</keyword>
<evidence type="ECO:0000256" key="5">
    <source>
        <dbReference type="ARBA" id="ARBA00023136"/>
    </source>
</evidence>
<organism evidence="10 11">
    <name type="scientific">Luteitalea pratensis</name>
    <dbReference type="NCBI Taxonomy" id="1855912"/>
    <lineage>
        <taxon>Bacteria</taxon>
        <taxon>Pseudomonadati</taxon>
        <taxon>Acidobacteriota</taxon>
        <taxon>Vicinamibacteria</taxon>
        <taxon>Vicinamibacterales</taxon>
        <taxon>Vicinamibacteraceae</taxon>
        <taxon>Luteitalea</taxon>
    </lineage>
</organism>
<dbReference type="InterPro" id="IPR017800">
    <property type="entry name" value="ADOP"/>
</dbReference>
<evidence type="ECO:0000313" key="11">
    <source>
        <dbReference type="Proteomes" id="UP000076079"/>
    </source>
</evidence>
<proteinExistence type="inferred from homology"/>
<feature type="domain" description="ABC3 transporter permease C-terminal" evidence="8">
    <location>
        <begin position="325"/>
        <end position="443"/>
    </location>
</feature>
<dbReference type="InterPro" id="IPR050250">
    <property type="entry name" value="Macrolide_Exporter_MacB"/>
</dbReference>
<evidence type="ECO:0000256" key="6">
    <source>
        <dbReference type="ARBA" id="ARBA00038076"/>
    </source>
</evidence>
<keyword evidence="10" id="KW-0067">ATP-binding</keyword>
<feature type="transmembrane region" description="Helical" evidence="7">
    <location>
        <begin position="809"/>
        <end position="832"/>
    </location>
</feature>
<protein>
    <submittedName>
        <fullName evidence="10">Macrolide export ATP-binding/permease protein MacB</fullName>
        <ecNumber evidence="10">3.6.3.-</ecNumber>
    </submittedName>
</protein>
<dbReference type="NCBIfam" id="TIGR03434">
    <property type="entry name" value="ADOP"/>
    <property type="match status" value="1"/>
</dbReference>
<dbReference type="GO" id="GO:0005524">
    <property type="term" value="F:ATP binding"/>
    <property type="evidence" value="ECO:0007669"/>
    <property type="project" value="UniProtKB-KW"/>
</dbReference>
<feature type="transmembrane region" description="Helical" evidence="7">
    <location>
        <begin position="77"/>
        <end position="104"/>
    </location>
</feature>
<dbReference type="KEGG" id="abac:LuPra_04561"/>
<feature type="domain" description="ABC3 transporter permease C-terminal" evidence="8">
    <location>
        <begin position="723"/>
        <end position="834"/>
    </location>
</feature>
<dbReference type="PATRIC" id="fig|1813736.3.peg.4811"/>
<dbReference type="AlphaFoldDB" id="A0A143PSE5"/>
<feature type="transmembrane region" description="Helical" evidence="7">
    <location>
        <begin position="763"/>
        <end position="789"/>
    </location>
</feature>
<dbReference type="STRING" id="1855912.LuPra_04561"/>
<evidence type="ECO:0000256" key="1">
    <source>
        <dbReference type="ARBA" id="ARBA00004651"/>
    </source>
</evidence>
<evidence type="ECO:0000259" key="9">
    <source>
        <dbReference type="Pfam" id="PF12704"/>
    </source>
</evidence>
<comment type="subcellular location">
    <subcellularLocation>
        <location evidence="1">Cell membrane</location>
        <topology evidence="1">Multi-pass membrane protein</topology>
    </subcellularLocation>
</comment>
<dbReference type="InterPro" id="IPR003838">
    <property type="entry name" value="ABC3_permease_C"/>
</dbReference>
<keyword evidence="10" id="KW-0547">Nucleotide-binding</keyword>
<dbReference type="EMBL" id="CP015136">
    <property type="protein sequence ID" value="AMY11311.1"/>
    <property type="molecule type" value="Genomic_DNA"/>
</dbReference>
<keyword evidence="4 7" id="KW-1133">Transmembrane helix</keyword>
<dbReference type="Pfam" id="PF02687">
    <property type="entry name" value="FtsX"/>
    <property type="match status" value="2"/>
</dbReference>
<dbReference type="InterPro" id="IPR025857">
    <property type="entry name" value="MacB_PCD"/>
</dbReference>
<comment type="similarity">
    <text evidence="6">Belongs to the ABC-4 integral membrane protein family.</text>
</comment>
<reference evidence="11" key="2">
    <citation type="submission" date="2016-04" db="EMBL/GenBank/DDBJ databases">
        <title>First Complete Genome Sequence of a Subdivision 6 Acidobacterium.</title>
        <authorList>
            <person name="Huang S."/>
            <person name="Vieira S."/>
            <person name="Bunk B."/>
            <person name="Riedel T."/>
            <person name="Sproeer C."/>
            <person name="Overmann J."/>
        </authorList>
    </citation>
    <scope>NUCLEOTIDE SEQUENCE [LARGE SCALE GENOMIC DNA]</scope>
    <source>
        <strain evidence="11">DSM 100886 HEG_-6_39</strain>
    </source>
</reference>
<dbReference type="EC" id="3.6.3.-" evidence="10"/>
<reference evidence="10 11" key="1">
    <citation type="journal article" date="2016" name="Genome Announc.">
        <title>First Complete Genome Sequence of a Subdivision 6 Acidobacterium Strain.</title>
        <authorList>
            <person name="Huang S."/>
            <person name="Vieira S."/>
            <person name="Bunk B."/>
            <person name="Riedel T."/>
            <person name="Sproer C."/>
            <person name="Overmann J."/>
        </authorList>
    </citation>
    <scope>NUCLEOTIDE SEQUENCE [LARGE SCALE GENOMIC DNA]</scope>
    <source>
        <strain evidence="11">DSM 100886 HEG_-6_39</strain>
    </source>
</reference>
<evidence type="ECO:0000256" key="3">
    <source>
        <dbReference type="ARBA" id="ARBA00022692"/>
    </source>
</evidence>
<dbReference type="PANTHER" id="PTHR30572">
    <property type="entry name" value="MEMBRANE COMPONENT OF TRANSPORTER-RELATED"/>
    <property type="match status" value="1"/>
</dbReference>
<accession>A0A143PSE5</accession>
<evidence type="ECO:0000256" key="4">
    <source>
        <dbReference type="ARBA" id="ARBA00022989"/>
    </source>
</evidence>
<keyword evidence="10" id="KW-0378">Hydrolase</keyword>
<dbReference type="Pfam" id="PF12704">
    <property type="entry name" value="MacB_PCD"/>
    <property type="match status" value="2"/>
</dbReference>
<keyword evidence="2" id="KW-1003">Cell membrane</keyword>
<feature type="transmembrane region" description="Helical" evidence="7">
    <location>
        <begin position="719"/>
        <end position="743"/>
    </location>
</feature>
<dbReference type="GO" id="GO:0016787">
    <property type="term" value="F:hydrolase activity"/>
    <property type="evidence" value="ECO:0007669"/>
    <property type="project" value="UniProtKB-KW"/>
</dbReference>